<dbReference type="PRINTS" id="PR00081">
    <property type="entry name" value="GDHRDH"/>
</dbReference>
<organism evidence="1">
    <name type="scientific">Timspurckia oligopyrenoides</name>
    <dbReference type="NCBI Taxonomy" id="708627"/>
    <lineage>
        <taxon>Eukaryota</taxon>
        <taxon>Rhodophyta</taxon>
        <taxon>Bangiophyceae</taxon>
        <taxon>Porphyridiales</taxon>
        <taxon>Porphyridiaceae</taxon>
        <taxon>Timspurckia</taxon>
    </lineage>
</organism>
<dbReference type="InterPro" id="IPR002347">
    <property type="entry name" value="SDR_fam"/>
</dbReference>
<gene>
    <name evidence="1" type="ORF">TOLI1172_LOCUS5971</name>
</gene>
<dbReference type="PANTHER" id="PTHR45458:SF2">
    <property type="entry name" value="OXIDOREDUCTASE, SHORT CHAIN DEHYDROGENASE_REDUCTASE FAMILY SUPERFAMILY (AFU_ORTHOLOGUE AFUA_3G13450)"/>
    <property type="match status" value="1"/>
</dbReference>
<evidence type="ECO:0000313" key="1">
    <source>
        <dbReference type="EMBL" id="CAD8821576.1"/>
    </source>
</evidence>
<accession>A0A7S1ESF3</accession>
<dbReference type="InterPro" id="IPR052184">
    <property type="entry name" value="SDR_enzymes"/>
</dbReference>
<dbReference type="EMBL" id="HBFP01008348">
    <property type="protein sequence ID" value="CAD8821576.1"/>
    <property type="molecule type" value="Transcribed_RNA"/>
</dbReference>
<dbReference type="Pfam" id="PF00106">
    <property type="entry name" value="adh_short"/>
    <property type="match status" value="1"/>
</dbReference>
<proteinExistence type="predicted"/>
<dbReference type="Gene3D" id="3.40.50.720">
    <property type="entry name" value="NAD(P)-binding Rossmann-like Domain"/>
    <property type="match status" value="1"/>
</dbReference>
<name>A0A7S1ESF3_9RHOD</name>
<dbReference type="PANTHER" id="PTHR45458">
    <property type="entry name" value="SHORT-CHAIN DEHYDROGENASE/REDUCTASE SDR"/>
    <property type="match status" value="1"/>
</dbReference>
<dbReference type="AlphaFoldDB" id="A0A7S1ESF3"/>
<dbReference type="GO" id="GO:0016616">
    <property type="term" value="F:oxidoreductase activity, acting on the CH-OH group of donors, NAD or NADP as acceptor"/>
    <property type="evidence" value="ECO:0007669"/>
    <property type="project" value="TreeGrafter"/>
</dbReference>
<dbReference type="SUPFAM" id="SSF51735">
    <property type="entry name" value="NAD(P)-binding Rossmann-fold domains"/>
    <property type="match status" value="1"/>
</dbReference>
<dbReference type="InterPro" id="IPR036291">
    <property type="entry name" value="NAD(P)-bd_dom_sf"/>
</dbReference>
<reference evidence="1" key="1">
    <citation type="submission" date="2021-01" db="EMBL/GenBank/DDBJ databases">
        <authorList>
            <person name="Corre E."/>
            <person name="Pelletier E."/>
            <person name="Niang G."/>
            <person name="Scheremetjew M."/>
            <person name="Finn R."/>
            <person name="Kale V."/>
            <person name="Holt S."/>
            <person name="Cochrane G."/>
            <person name="Meng A."/>
            <person name="Brown T."/>
            <person name="Cohen L."/>
        </authorList>
    </citation>
    <scope>NUCLEOTIDE SEQUENCE</scope>
    <source>
        <strain evidence="1">CCMP3278</strain>
    </source>
</reference>
<protein>
    <submittedName>
        <fullName evidence="1">Uncharacterized protein</fullName>
    </submittedName>
</protein>
<sequence>MFLRGQVVIDFRMAYVSANVVKNSHAVLSHTSACRSIPFGKKNNQLFSPQISNRCRSIHMMAETESLPKVDFLAASEYPSKFGTTLVIGGDRGLGLEMVKALTNNGCKVIAAIRKDKPSAELEAVNPHTVITGADFMSDNVDEIICNGLTEPVDTVMMVSGYFTTETLDEFNREEEVKMFKICAISPGQILTSMHKNKKFAPNAKIGFITSEGGSIGLRTEKEGGLNYGHHMSKASSNMLGKLLAYDLKPFGISMVMIHPGFLRTDMTADKYSHLWDELGAVTAATAVPYILQCVADLSLESTGRFVAAMGAHGLGLGIYAIEDPSKLVPGADLPW</sequence>